<dbReference type="PROSITE" id="PS01186">
    <property type="entry name" value="EGF_2"/>
    <property type="match status" value="1"/>
</dbReference>
<keyword evidence="14" id="KW-0812">Transmembrane</keyword>
<accession>L8GVH7</accession>
<dbReference type="RefSeq" id="XP_004338089.1">
    <property type="nucleotide sequence ID" value="XM_004338041.1"/>
</dbReference>
<dbReference type="Pfam" id="PF00069">
    <property type="entry name" value="Pkinase"/>
    <property type="match status" value="2"/>
</dbReference>
<evidence type="ECO:0000256" key="5">
    <source>
        <dbReference type="ARBA" id="ARBA00022679"/>
    </source>
</evidence>
<dbReference type="GeneID" id="14916735"/>
<feature type="chain" id="PRO_5003990461" description="non-specific serine/threonine protein kinase" evidence="15">
    <location>
        <begin position="25"/>
        <end position="1738"/>
    </location>
</feature>
<feature type="region of interest" description="Disordered" evidence="13">
    <location>
        <begin position="1049"/>
        <end position="1093"/>
    </location>
</feature>
<keyword evidence="14" id="KW-0472">Membrane</keyword>
<proteinExistence type="inferred from homology"/>
<dbReference type="InterPro" id="IPR017441">
    <property type="entry name" value="Protein_kinase_ATP_BS"/>
</dbReference>
<feature type="domain" description="Protein kinase" evidence="16">
    <location>
        <begin position="1436"/>
        <end position="1726"/>
    </location>
</feature>
<dbReference type="GO" id="GO:0005524">
    <property type="term" value="F:ATP binding"/>
    <property type="evidence" value="ECO:0007669"/>
    <property type="project" value="UniProtKB-UniRule"/>
</dbReference>
<comment type="catalytic activity">
    <reaction evidence="10">
        <text>L-seryl-[protein] + ATP = O-phospho-L-seryl-[protein] + ADP + H(+)</text>
        <dbReference type="Rhea" id="RHEA:17989"/>
        <dbReference type="Rhea" id="RHEA-COMP:9863"/>
        <dbReference type="Rhea" id="RHEA-COMP:11604"/>
        <dbReference type="ChEBI" id="CHEBI:15378"/>
        <dbReference type="ChEBI" id="CHEBI:29999"/>
        <dbReference type="ChEBI" id="CHEBI:30616"/>
        <dbReference type="ChEBI" id="CHEBI:83421"/>
        <dbReference type="ChEBI" id="CHEBI:456216"/>
        <dbReference type="EC" id="2.7.11.1"/>
    </reaction>
</comment>
<evidence type="ECO:0000256" key="9">
    <source>
        <dbReference type="ARBA" id="ARBA00047899"/>
    </source>
</evidence>
<reference evidence="18 19" key="1">
    <citation type="journal article" date="2013" name="Genome Biol.">
        <title>Genome of Acanthamoeba castellanii highlights extensive lateral gene transfer and early evolution of tyrosine kinase signaling.</title>
        <authorList>
            <person name="Clarke M."/>
            <person name="Lohan A.J."/>
            <person name="Liu B."/>
            <person name="Lagkouvardos I."/>
            <person name="Roy S."/>
            <person name="Zafar N."/>
            <person name="Bertelli C."/>
            <person name="Schilde C."/>
            <person name="Kianianmomeni A."/>
            <person name="Burglin T.R."/>
            <person name="Frech C."/>
            <person name="Turcotte B."/>
            <person name="Kopec K.O."/>
            <person name="Synnott J.M."/>
            <person name="Choo C."/>
            <person name="Paponov I."/>
            <person name="Finkler A."/>
            <person name="Soon Heng Tan C."/>
            <person name="Hutchins A.P."/>
            <person name="Weinmeier T."/>
            <person name="Rattei T."/>
            <person name="Chu J.S."/>
            <person name="Gimenez G."/>
            <person name="Irimia M."/>
            <person name="Rigden D.J."/>
            <person name="Fitzpatrick D.A."/>
            <person name="Lorenzo-Morales J."/>
            <person name="Bateman A."/>
            <person name="Chiu C.H."/>
            <person name="Tang P."/>
            <person name="Hegemann P."/>
            <person name="Fromm H."/>
            <person name="Raoult D."/>
            <person name="Greub G."/>
            <person name="Miranda-Saavedra D."/>
            <person name="Chen N."/>
            <person name="Nash P."/>
            <person name="Ginger M.L."/>
            <person name="Horn M."/>
            <person name="Schaap P."/>
            <person name="Caler L."/>
            <person name="Loftus B."/>
        </authorList>
    </citation>
    <scope>NUCLEOTIDE SEQUENCE [LARGE SCALE GENOMIC DNA]</scope>
    <source>
        <strain evidence="18 19">Neff</strain>
    </source>
</reference>
<evidence type="ECO:0000256" key="8">
    <source>
        <dbReference type="ARBA" id="ARBA00022840"/>
    </source>
</evidence>
<feature type="domain" description="EGF-like" evidence="17">
    <location>
        <begin position="685"/>
        <end position="726"/>
    </location>
</feature>
<organism evidence="18 19">
    <name type="scientific">Acanthamoeba castellanii (strain ATCC 30010 / Neff)</name>
    <dbReference type="NCBI Taxonomy" id="1257118"/>
    <lineage>
        <taxon>Eukaryota</taxon>
        <taxon>Amoebozoa</taxon>
        <taxon>Discosea</taxon>
        <taxon>Longamoebia</taxon>
        <taxon>Centramoebida</taxon>
        <taxon>Acanthamoebidae</taxon>
        <taxon>Acanthamoeba</taxon>
    </lineage>
</organism>
<feature type="domain" description="Protein kinase" evidence="16">
    <location>
        <begin position="795"/>
        <end position="1094"/>
    </location>
</feature>
<evidence type="ECO:0000256" key="14">
    <source>
        <dbReference type="SAM" id="Phobius"/>
    </source>
</evidence>
<evidence type="ECO:0000259" key="17">
    <source>
        <dbReference type="PROSITE" id="PS50026"/>
    </source>
</evidence>
<dbReference type="STRING" id="1257118.L8GVH7"/>
<dbReference type="Gene3D" id="1.10.510.10">
    <property type="entry name" value="Transferase(Phosphotransferase) domain 1"/>
    <property type="match status" value="2"/>
</dbReference>
<evidence type="ECO:0000313" key="18">
    <source>
        <dbReference type="EMBL" id="ELR16076.1"/>
    </source>
</evidence>
<dbReference type="PANTHER" id="PTHR44329:SF298">
    <property type="entry name" value="MIXED LINEAGE KINASE DOMAIN-LIKE PROTEIN"/>
    <property type="match status" value="1"/>
</dbReference>
<keyword evidence="14" id="KW-1133">Transmembrane helix</keyword>
<dbReference type="GO" id="GO:0016020">
    <property type="term" value="C:membrane"/>
    <property type="evidence" value="ECO:0007669"/>
    <property type="project" value="UniProtKB-SubCell"/>
</dbReference>
<evidence type="ECO:0000256" key="13">
    <source>
        <dbReference type="SAM" id="MobiDB-lite"/>
    </source>
</evidence>
<evidence type="ECO:0000313" key="19">
    <source>
        <dbReference type="Proteomes" id="UP000011083"/>
    </source>
</evidence>
<evidence type="ECO:0000256" key="6">
    <source>
        <dbReference type="ARBA" id="ARBA00022741"/>
    </source>
</evidence>
<dbReference type="InterPro" id="IPR001054">
    <property type="entry name" value="A/G_cyclase"/>
</dbReference>
<dbReference type="Gene3D" id="3.30.200.20">
    <property type="entry name" value="Phosphorylase Kinase, domain 1"/>
    <property type="match status" value="2"/>
</dbReference>
<keyword evidence="6 12" id="KW-0547">Nucleotide-binding</keyword>
<dbReference type="SUPFAM" id="SSF55073">
    <property type="entry name" value="Nucleotide cyclase"/>
    <property type="match status" value="1"/>
</dbReference>
<keyword evidence="7" id="KW-0418">Kinase</keyword>
<gene>
    <name evidence="18" type="ORF">ACA1_224560</name>
</gene>
<dbReference type="EC" id="2.7.11.1" evidence="3"/>
<feature type="region of interest" description="Disordered" evidence="13">
    <location>
        <begin position="1365"/>
        <end position="1408"/>
    </location>
</feature>
<dbReference type="InterPro" id="IPR051681">
    <property type="entry name" value="Ser/Thr_Kinases-Pseudokinases"/>
</dbReference>
<feature type="compositionally biased region" description="Basic and acidic residues" evidence="13">
    <location>
        <begin position="834"/>
        <end position="846"/>
    </location>
</feature>
<dbReference type="SMART" id="SM00044">
    <property type="entry name" value="CYCc"/>
    <property type="match status" value="1"/>
</dbReference>
<protein>
    <recommendedName>
        <fullName evidence="3">non-specific serine/threonine protein kinase</fullName>
        <ecNumber evidence="3">2.7.11.1</ecNumber>
    </recommendedName>
</protein>
<keyword evidence="4" id="KW-0723">Serine/threonine-protein kinase</keyword>
<dbReference type="GO" id="GO:0035556">
    <property type="term" value="P:intracellular signal transduction"/>
    <property type="evidence" value="ECO:0007669"/>
    <property type="project" value="InterPro"/>
</dbReference>
<name>L8GVH7_ACACF</name>
<dbReference type="GO" id="GO:0009190">
    <property type="term" value="P:cyclic nucleotide biosynthetic process"/>
    <property type="evidence" value="ECO:0007669"/>
    <property type="project" value="InterPro"/>
</dbReference>
<dbReference type="SUPFAM" id="SSF57196">
    <property type="entry name" value="EGF/Laminin"/>
    <property type="match status" value="1"/>
</dbReference>
<comment type="caution">
    <text evidence="11">Lacks conserved residue(s) required for the propagation of feature annotation.</text>
</comment>
<dbReference type="PROSITE" id="PS00107">
    <property type="entry name" value="PROTEIN_KINASE_ATP"/>
    <property type="match status" value="2"/>
</dbReference>
<comment type="similarity">
    <text evidence="2">Belongs to the protein kinase superfamily. TKL Ser/Thr protein kinase family.</text>
</comment>
<dbReference type="SMART" id="SM00220">
    <property type="entry name" value="S_TKc"/>
    <property type="match status" value="2"/>
</dbReference>
<evidence type="ECO:0000256" key="3">
    <source>
        <dbReference type="ARBA" id="ARBA00012513"/>
    </source>
</evidence>
<evidence type="ECO:0000259" key="16">
    <source>
        <dbReference type="PROSITE" id="PS50011"/>
    </source>
</evidence>
<dbReference type="VEuPathDB" id="AmoebaDB:ACA1_224560"/>
<feature type="compositionally biased region" description="Basic and acidic residues" evidence="13">
    <location>
        <begin position="1381"/>
        <end position="1395"/>
    </location>
</feature>
<dbReference type="SUPFAM" id="SSF53850">
    <property type="entry name" value="Periplasmic binding protein-like II"/>
    <property type="match status" value="2"/>
</dbReference>
<dbReference type="InterPro" id="IPR000742">
    <property type="entry name" value="EGF"/>
</dbReference>
<feature type="region of interest" description="Disordered" evidence="13">
    <location>
        <begin position="834"/>
        <end position="855"/>
    </location>
</feature>
<dbReference type="Gene3D" id="3.40.190.10">
    <property type="entry name" value="Periplasmic binding protein-like II"/>
    <property type="match status" value="4"/>
</dbReference>
<dbReference type="InterPro" id="IPR029787">
    <property type="entry name" value="Nucleotide_cyclase"/>
</dbReference>
<keyword evidence="19" id="KW-1185">Reference proteome</keyword>
<evidence type="ECO:0000256" key="15">
    <source>
        <dbReference type="SAM" id="SignalP"/>
    </source>
</evidence>
<dbReference type="CDD" id="cd13999">
    <property type="entry name" value="STKc_MAP3K-like"/>
    <property type="match status" value="2"/>
</dbReference>
<feature type="binding site" evidence="12">
    <location>
        <position position="1463"/>
    </location>
    <ligand>
        <name>ATP</name>
        <dbReference type="ChEBI" id="CHEBI:30616"/>
    </ligand>
</feature>
<dbReference type="GO" id="GO:0004674">
    <property type="term" value="F:protein serine/threonine kinase activity"/>
    <property type="evidence" value="ECO:0007669"/>
    <property type="project" value="UniProtKB-KW"/>
</dbReference>
<dbReference type="OrthoDB" id="4062651at2759"/>
<dbReference type="EMBL" id="KB008010">
    <property type="protein sequence ID" value="ELR16076.1"/>
    <property type="molecule type" value="Genomic_DNA"/>
</dbReference>
<feature type="compositionally biased region" description="Basic and acidic residues" evidence="13">
    <location>
        <begin position="1365"/>
        <end position="1374"/>
    </location>
</feature>
<comment type="catalytic activity">
    <reaction evidence="9">
        <text>L-threonyl-[protein] + ATP = O-phospho-L-threonyl-[protein] + ADP + H(+)</text>
        <dbReference type="Rhea" id="RHEA:46608"/>
        <dbReference type="Rhea" id="RHEA-COMP:11060"/>
        <dbReference type="Rhea" id="RHEA-COMP:11605"/>
        <dbReference type="ChEBI" id="CHEBI:15378"/>
        <dbReference type="ChEBI" id="CHEBI:30013"/>
        <dbReference type="ChEBI" id="CHEBI:30616"/>
        <dbReference type="ChEBI" id="CHEBI:61977"/>
        <dbReference type="ChEBI" id="CHEBI:456216"/>
        <dbReference type="EC" id="2.7.11.1"/>
    </reaction>
</comment>
<evidence type="ECO:0000256" key="11">
    <source>
        <dbReference type="PROSITE-ProRule" id="PRU00076"/>
    </source>
</evidence>
<dbReference type="PROSITE" id="PS50026">
    <property type="entry name" value="EGF_3"/>
    <property type="match status" value="1"/>
</dbReference>
<sequence length="1738" mass="188757">MSGFLRHLLFAFVLALSLPTPCVQQEASTQIYGGGSIFTQPYMDYFTESFQLVRRDDAIVCTYGGASHSLLFLMAKPDLDFAVVDAPLHETLLANNSIAQFPLAGQPLVAIYNLGSSRPTTPLVLDGATLAAIWLGDVTWWNDPAIVALNPNIALPAEPIRLGHGADRPGGITHSFTNALSILDGRFRAAWSGDGSQDTSRWPQLTGIAGRAIEFSDSGTLSPFVRDTPYSLSYSTFDRAQKTGVDYALMRNSAGAVVWPTVKAVESAISEVSEKLTDSMTINVANGQQRGSWPMCMLHYLAVRSNASTSDCLGINSLLYFTAWTQLTPMAVTKSRELGYAPLSLSFKAKLINNFQKVACNGEKVFDSALLIGTGVRTISFSSWPQEVYYFRGFDAESTITDLSRYNIDFGITARPLTNDESELLGDVPSIPFTMVPVGVAYNLPELVGQGSLLLNLTVLADILLGTIDTWNDTAIQELNPELGDLLPADPIVILNYEDDALSVVFAALSTVSQEFALAVSSNATSLLPVSEPWRGMVLQAEQKVTVELVDLPYAMILTAFDAVRPINHLGFADLVNVAGNRVSPSYDSLMSAGADFFDTGRLFLGGGEVSWPMPITTYILFHQRSMIDCTKAKGMASVQHFLQSDPKALTYTQYAAILSRLPAVRGMYYGLQEAMACNGEPTSPIHGCIKNGTLCFDHGLCLIADASAPNASCHCSLGWSGVHCEIETAAQGDTGATAAAGSSELFIATLVTLVPAAALALLAIGVGAVFVRMRRRRLNEQHDAVAWQVEVSELEMGELLGAGGFGEVYKAVWKGTEVAVKFVAARSEPGSAHSRELERSFREEVPTSNSQPLSRANHIPDTFPVRVMTTLRHPNVVLFMAACTKPPKMCIVMEYMTLGSLFSLLHNERVLDIPFVVRFKIAYQAAKGMHFLHSSGIVHRDLKSLNLLLDNKGNIKVGDFGLTRFREEHKTSSGNEHMQGSVHWQAPEVLGGVQDADLMLADVYAFGVILWELLTRDYPYAGLCERSAAREAMTKLTGLIERFGGGGTGGGDGRAVNVNSSSVSLARSTDSRESDSEVPRARPRQPQSDDGYFSRESWTIASSLRTRHSGVSTPSYGYGSMELQEIWNRPVVGVTPPEGDSVTVVYTDIARADALWEFDPLAMCDATVLHNRTIRSLLTRHRGYEAGEGSFCVAFESTLDALEWCMAVQHALVHSVAWPVALLQHPASAEEWGDTDDRSLFKGLRVRMGVHVGPVSVVQQAAMHKAHYEGAVITTAARITELAQDCQILLSEAAYAAVATTPLAHEPRRIAKLEGKFSLPIGPGRSEVRLYELRSRGLEARRIGGGAGQLSDYTSSSLRSRIDWRERRTREKGGASARSGRHDYDGSSEWKWEDENGESESEDEREDEKVLAVMEDLHFLGSGNLCRWIIDYDELRIGPQVGKGSYGVVNRATWRGADVAVKRFLNQSLEEGRMLEFRAEVALLSTLRHPNTAAFIGACVKPPHLCIVTEYVPGGSLRQLLENTAIKLPWAARLDLLRSAARGVAHLHAQQPPIVHRDLKPSNMLVEQLTTTTTTMTSAAPLTTWNVKVADFGLARLKQDNATMTSCGTPCWTAPEVIRGRRYDEKADVYSFGIIMWQVASRRRPYDGRNFMGVLTDVLAGARPSPLPMATAAAATATGGGSSSSGSGVCGGCPAELVALMQRCWAAEPDERPSMAHVVECLESLGTANTSGGVATV</sequence>
<dbReference type="Pfam" id="PF00211">
    <property type="entry name" value="Guanylate_cyc"/>
    <property type="match status" value="1"/>
</dbReference>
<comment type="subcellular location">
    <subcellularLocation>
        <location evidence="1">Membrane</location>
        <topology evidence="1">Single-pass membrane protein</topology>
    </subcellularLocation>
</comment>
<dbReference type="PROSITE" id="PS00022">
    <property type="entry name" value="EGF_1"/>
    <property type="match status" value="1"/>
</dbReference>
<keyword evidence="11" id="KW-0245">EGF-like domain</keyword>
<evidence type="ECO:0000256" key="2">
    <source>
        <dbReference type="ARBA" id="ARBA00005843"/>
    </source>
</evidence>
<evidence type="ECO:0000256" key="4">
    <source>
        <dbReference type="ARBA" id="ARBA00022527"/>
    </source>
</evidence>
<keyword evidence="11" id="KW-1015">Disulfide bond</keyword>
<feature type="compositionally biased region" description="Basic and acidic residues" evidence="13">
    <location>
        <begin position="1070"/>
        <end position="1081"/>
    </location>
</feature>
<feature type="binding site" evidence="12">
    <location>
        <position position="822"/>
    </location>
    <ligand>
        <name>ATP</name>
        <dbReference type="ChEBI" id="CHEBI:30616"/>
    </ligand>
</feature>
<dbReference type="KEGG" id="acan:ACA1_224560"/>
<dbReference type="InterPro" id="IPR011009">
    <property type="entry name" value="Kinase-like_dom_sf"/>
</dbReference>
<evidence type="ECO:0000256" key="12">
    <source>
        <dbReference type="PROSITE-ProRule" id="PRU10141"/>
    </source>
</evidence>
<dbReference type="SUPFAM" id="SSF56112">
    <property type="entry name" value="Protein kinase-like (PK-like)"/>
    <property type="match status" value="2"/>
</dbReference>
<feature type="disulfide bond" evidence="11">
    <location>
        <begin position="716"/>
        <end position="725"/>
    </location>
</feature>
<keyword evidence="8 12" id="KW-0067">ATP-binding</keyword>
<evidence type="ECO:0000256" key="1">
    <source>
        <dbReference type="ARBA" id="ARBA00004167"/>
    </source>
</evidence>
<feature type="compositionally biased region" description="Acidic residues" evidence="13">
    <location>
        <begin position="1396"/>
        <end position="1407"/>
    </location>
</feature>
<dbReference type="PROSITE" id="PS00108">
    <property type="entry name" value="PROTEIN_KINASE_ST"/>
    <property type="match status" value="2"/>
</dbReference>
<dbReference type="Proteomes" id="UP000011083">
    <property type="component" value="Unassembled WGS sequence"/>
</dbReference>
<dbReference type="FunFam" id="3.30.200.20:FF:000060">
    <property type="entry name" value="Serine/threonine-protein kinase isoform 1"/>
    <property type="match status" value="1"/>
</dbReference>
<dbReference type="PROSITE" id="PS50011">
    <property type="entry name" value="PROTEIN_KINASE_DOM"/>
    <property type="match status" value="2"/>
</dbReference>
<dbReference type="Gene3D" id="3.30.70.1230">
    <property type="entry name" value="Nucleotide cyclase"/>
    <property type="match status" value="1"/>
</dbReference>
<dbReference type="CDD" id="cd07302">
    <property type="entry name" value="CHD"/>
    <property type="match status" value="1"/>
</dbReference>
<dbReference type="PANTHER" id="PTHR44329">
    <property type="entry name" value="SERINE/THREONINE-PROTEIN KINASE TNNI3K-RELATED"/>
    <property type="match status" value="1"/>
</dbReference>
<dbReference type="InterPro" id="IPR008271">
    <property type="entry name" value="Ser/Thr_kinase_AS"/>
</dbReference>
<keyword evidence="15" id="KW-0732">Signal</keyword>
<dbReference type="InterPro" id="IPR000719">
    <property type="entry name" value="Prot_kinase_dom"/>
</dbReference>
<keyword evidence="5" id="KW-0808">Transferase</keyword>
<evidence type="ECO:0000256" key="7">
    <source>
        <dbReference type="ARBA" id="ARBA00022777"/>
    </source>
</evidence>
<evidence type="ECO:0000256" key="10">
    <source>
        <dbReference type="ARBA" id="ARBA00048679"/>
    </source>
</evidence>
<feature type="transmembrane region" description="Helical" evidence="14">
    <location>
        <begin position="746"/>
        <end position="772"/>
    </location>
</feature>
<feature type="signal peptide" evidence="15">
    <location>
        <begin position="1"/>
        <end position="24"/>
    </location>
</feature>